<feature type="non-terminal residue" evidence="2">
    <location>
        <position position="61"/>
    </location>
</feature>
<dbReference type="EMBL" id="BKCJ011419478">
    <property type="protein sequence ID" value="GFD31984.1"/>
    <property type="molecule type" value="Genomic_DNA"/>
</dbReference>
<reference evidence="2" key="1">
    <citation type="journal article" date="2019" name="Sci. Rep.">
        <title>Draft genome of Tanacetum cinerariifolium, the natural source of mosquito coil.</title>
        <authorList>
            <person name="Yamashiro T."/>
            <person name="Shiraishi A."/>
            <person name="Satake H."/>
            <person name="Nakayama K."/>
        </authorList>
    </citation>
    <scope>NUCLEOTIDE SEQUENCE</scope>
</reference>
<feature type="domain" description="DUF4142" evidence="1">
    <location>
        <begin position="2"/>
        <end position="61"/>
    </location>
</feature>
<dbReference type="InterPro" id="IPR025419">
    <property type="entry name" value="DUF4142"/>
</dbReference>
<dbReference type="Gene3D" id="1.20.1260.10">
    <property type="match status" value="1"/>
</dbReference>
<organism evidence="2">
    <name type="scientific">Tanacetum cinerariifolium</name>
    <name type="common">Dalmatian daisy</name>
    <name type="synonym">Chrysanthemum cinerariifolium</name>
    <dbReference type="NCBI Taxonomy" id="118510"/>
    <lineage>
        <taxon>Eukaryota</taxon>
        <taxon>Viridiplantae</taxon>
        <taxon>Streptophyta</taxon>
        <taxon>Embryophyta</taxon>
        <taxon>Tracheophyta</taxon>
        <taxon>Spermatophyta</taxon>
        <taxon>Magnoliopsida</taxon>
        <taxon>eudicotyledons</taxon>
        <taxon>Gunneridae</taxon>
        <taxon>Pentapetalae</taxon>
        <taxon>asterids</taxon>
        <taxon>campanulids</taxon>
        <taxon>Asterales</taxon>
        <taxon>Asteraceae</taxon>
        <taxon>Asteroideae</taxon>
        <taxon>Anthemideae</taxon>
        <taxon>Anthemidinae</taxon>
        <taxon>Tanacetum</taxon>
    </lineage>
</organism>
<dbReference type="AlphaFoldDB" id="A0A699VJS0"/>
<gene>
    <name evidence="2" type="ORF">Tci_903953</name>
</gene>
<dbReference type="InterPro" id="IPR012347">
    <property type="entry name" value="Ferritin-like"/>
</dbReference>
<accession>A0A699VJS0</accession>
<evidence type="ECO:0000259" key="1">
    <source>
        <dbReference type="Pfam" id="PF13628"/>
    </source>
</evidence>
<protein>
    <recommendedName>
        <fullName evidence="1">DUF4142 domain-containing protein</fullName>
    </recommendedName>
</protein>
<evidence type="ECO:0000313" key="2">
    <source>
        <dbReference type="EMBL" id="GFD31984.1"/>
    </source>
</evidence>
<dbReference type="Pfam" id="PF13628">
    <property type="entry name" value="DUF4142"/>
    <property type="match status" value="1"/>
</dbReference>
<feature type="non-terminal residue" evidence="2">
    <location>
        <position position="1"/>
    </location>
</feature>
<sequence>QKVYDDVLAEKGADLDKKYVSAMLTDHQEDIEEYQEAVTKAGDADIKTYAQKNLPVLQMHL</sequence>
<comment type="caution">
    <text evidence="2">The sequence shown here is derived from an EMBL/GenBank/DDBJ whole genome shotgun (WGS) entry which is preliminary data.</text>
</comment>
<name>A0A699VJS0_TANCI</name>
<proteinExistence type="predicted"/>